<dbReference type="GO" id="GO:0006270">
    <property type="term" value="P:DNA replication initiation"/>
    <property type="evidence" value="ECO:0007669"/>
    <property type="project" value="TreeGrafter"/>
</dbReference>
<feature type="region of interest" description="Disordered" evidence="6">
    <location>
        <begin position="1"/>
        <end position="44"/>
    </location>
</feature>
<evidence type="ECO:0000256" key="4">
    <source>
        <dbReference type="ARBA" id="ARBA00023125"/>
    </source>
</evidence>
<feature type="domain" description="Origin recognition complex subunit 4 C-terminal" evidence="7">
    <location>
        <begin position="447"/>
        <end position="648"/>
    </location>
</feature>
<protein>
    <recommendedName>
        <fullName evidence="7">Origin recognition complex subunit 4 C-terminal domain-containing protein</fullName>
    </recommendedName>
</protein>
<dbReference type="PANTHER" id="PTHR12087:SF0">
    <property type="entry name" value="ORIGIN RECOGNITION COMPLEX SUBUNIT 4"/>
    <property type="match status" value="1"/>
</dbReference>
<dbReference type="GO" id="GO:0003688">
    <property type="term" value="F:DNA replication origin binding"/>
    <property type="evidence" value="ECO:0007669"/>
    <property type="project" value="TreeGrafter"/>
</dbReference>
<evidence type="ECO:0000259" key="7">
    <source>
        <dbReference type="Pfam" id="PF14629"/>
    </source>
</evidence>
<feature type="region of interest" description="Disordered" evidence="6">
    <location>
        <begin position="309"/>
        <end position="341"/>
    </location>
</feature>
<evidence type="ECO:0000313" key="9">
    <source>
        <dbReference type="Proteomes" id="UP001140091"/>
    </source>
</evidence>
<gene>
    <name evidence="8" type="ORF">H1R20_g5004</name>
</gene>
<name>A0A9W8JBY0_9AGAR</name>
<sequence length="662" mass="72763">MKRQDEKKPAKAPRPTLSAPETPAEEESVTAQGEKPQPGRSLRRREIAVAVKVLPRMYGKRRRVVAIAEPDDNDTGQEGEGQSRLPAAFDLASPLKGAVTAKEEPNAPNNRKRGAVEPQLDDQEEQWINSNTMEPDPTSNARPGSPSKRRAAAAAQTEPKTPRKRQRDAPATGQDEEEATLEIGRSSAKQLVQPSTRHSLAESSPTRGAGAYTLPEHLHPCFNAQKRAVLRALSNPPAILAVASDRGQGKARATEAEEEYDNHVAYEQLKGLLEGTVSRNEGNSCLVLGPRALRQIAVQLAEQTGSSYLSHFADGDDEQDRTGGVQNDDDNPFLDSNPGEVTASITLPPSSHLPALISLLPTLNRPTIVLVDAFDLFALHPRQALLYCLLDTVQACQSSQGNKGLAVVGITTRVDVVQLLEKRVKSRFSGRTVRVANVHREVGWTNIVRECLLAPIDADEHEDEEVEEWDKLWTAGVEKFLADLGTKQTVHETYSIIRDVRVLLRLLITPVARLSPSQPFPSSAILQCAVDTQRTRTPFATLHGLPYPALCLLIASRHSQVKGHDVFNFEMLYDAFRIQVRASMAAPIQLNGTSIGMVKCDRSVMLSAFESLVSSRIFVPAAATSFTTPKEFVKYRRAVETEDLRKAVEKTGQVNLKKWWAK</sequence>
<comment type="caution">
    <text evidence="8">The sequence shown here is derived from an EMBL/GenBank/DDBJ whole genome shotgun (WGS) entry which is preliminary data.</text>
</comment>
<dbReference type="InterPro" id="IPR027417">
    <property type="entry name" value="P-loop_NTPase"/>
</dbReference>
<keyword evidence="3" id="KW-0235">DNA replication</keyword>
<accession>A0A9W8JBY0</accession>
<evidence type="ECO:0000256" key="6">
    <source>
        <dbReference type="SAM" id="MobiDB-lite"/>
    </source>
</evidence>
<dbReference type="Pfam" id="PF14629">
    <property type="entry name" value="ORC4_C"/>
    <property type="match status" value="1"/>
</dbReference>
<evidence type="ECO:0000256" key="3">
    <source>
        <dbReference type="ARBA" id="ARBA00022705"/>
    </source>
</evidence>
<dbReference type="OrthoDB" id="343623at2759"/>
<feature type="non-terminal residue" evidence="8">
    <location>
        <position position="662"/>
    </location>
</feature>
<evidence type="ECO:0000256" key="5">
    <source>
        <dbReference type="ARBA" id="ARBA00023242"/>
    </source>
</evidence>
<dbReference type="GO" id="GO:0005664">
    <property type="term" value="C:nuclear origin of replication recognition complex"/>
    <property type="evidence" value="ECO:0007669"/>
    <property type="project" value="TreeGrafter"/>
</dbReference>
<comment type="subcellular location">
    <subcellularLocation>
        <location evidence="1">Nucleus</location>
    </subcellularLocation>
</comment>
<keyword evidence="5" id="KW-0539">Nucleus</keyword>
<feature type="compositionally biased region" description="Polar residues" evidence="6">
    <location>
        <begin position="126"/>
        <end position="142"/>
    </location>
</feature>
<proteinExistence type="inferred from homology"/>
<dbReference type="PANTHER" id="PTHR12087">
    <property type="entry name" value="ORIGIN RECOGNITION COMPLEX SUBUNIT 4"/>
    <property type="match status" value="1"/>
</dbReference>
<feature type="compositionally biased region" description="Polar residues" evidence="6">
    <location>
        <begin position="187"/>
        <end position="206"/>
    </location>
</feature>
<dbReference type="InterPro" id="IPR032705">
    <property type="entry name" value="ORC4_C"/>
</dbReference>
<dbReference type="AlphaFoldDB" id="A0A9W8JBY0"/>
<dbReference type="InterPro" id="IPR016527">
    <property type="entry name" value="ORC4"/>
</dbReference>
<keyword evidence="9" id="KW-1185">Reference proteome</keyword>
<feature type="region of interest" description="Disordered" evidence="6">
    <location>
        <begin position="58"/>
        <end position="212"/>
    </location>
</feature>
<evidence type="ECO:0000256" key="2">
    <source>
        <dbReference type="ARBA" id="ARBA00005334"/>
    </source>
</evidence>
<evidence type="ECO:0000313" key="8">
    <source>
        <dbReference type="EMBL" id="KAJ2932086.1"/>
    </source>
</evidence>
<comment type="similarity">
    <text evidence="2">Belongs to the ORC4 family.</text>
</comment>
<organism evidence="8 9">
    <name type="scientific">Candolleomyces eurysporus</name>
    <dbReference type="NCBI Taxonomy" id="2828524"/>
    <lineage>
        <taxon>Eukaryota</taxon>
        <taxon>Fungi</taxon>
        <taxon>Dikarya</taxon>
        <taxon>Basidiomycota</taxon>
        <taxon>Agaricomycotina</taxon>
        <taxon>Agaricomycetes</taxon>
        <taxon>Agaricomycetidae</taxon>
        <taxon>Agaricales</taxon>
        <taxon>Agaricineae</taxon>
        <taxon>Psathyrellaceae</taxon>
        <taxon>Candolleomyces</taxon>
    </lineage>
</organism>
<dbReference type="Proteomes" id="UP001140091">
    <property type="component" value="Unassembled WGS sequence"/>
</dbReference>
<reference evidence="8" key="1">
    <citation type="submission" date="2022-06" db="EMBL/GenBank/DDBJ databases">
        <title>Genome Sequence of Candolleomyces eurysporus.</title>
        <authorList>
            <person name="Buettner E."/>
        </authorList>
    </citation>
    <scope>NUCLEOTIDE SEQUENCE</scope>
    <source>
        <strain evidence="8">VTCC 930004</strain>
    </source>
</reference>
<keyword evidence="4" id="KW-0238">DNA-binding</keyword>
<dbReference type="Gene3D" id="3.40.50.300">
    <property type="entry name" value="P-loop containing nucleotide triphosphate hydrolases"/>
    <property type="match status" value="1"/>
</dbReference>
<dbReference type="EMBL" id="JANBPK010000782">
    <property type="protein sequence ID" value="KAJ2932086.1"/>
    <property type="molecule type" value="Genomic_DNA"/>
</dbReference>
<evidence type="ECO:0000256" key="1">
    <source>
        <dbReference type="ARBA" id="ARBA00004123"/>
    </source>
</evidence>